<dbReference type="Proteomes" id="UP000018144">
    <property type="component" value="Unassembled WGS sequence"/>
</dbReference>
<evidence type="ECO:0000256" key="1">
    <source>
        <dbReference type="SAM" id="MobiDB-lite"/>
    </source>
</evidence>
<accession>U4KXM2</accession>
<protein>
    <submittedName>
        <fullName evidence="2">Uncharacterized protein</fullName>
    </submittedName>
</protein>
<dbReference type="EMBL" id="HF935283">
    <property type="protein sequence ID" value="CCX06255.1"/>
    <property type="molecule type" value="Genomic_DNA"/>
</dbReference>
<feature type="compositionally biased region" description="Polar residues" evidence="1">
    <location>
        <begin position="133"/>
        <end position="143"/>
    </location>
</feature>
<sequence>MSERPVSSRELRRHISRSNNRQEDSEWVALGHEESDSIIFGSHGSSSLLAGPLHFRHVGNQPPLRRVHGHRNLSALVPRPPTPIPRDVLPLRPRAGTVPATRISSSSSGLQIRGSASPRAQGHAPRRERNIFAPSSNGSSERLATLSVENPRSPENFDGILRPASDNRAVSGSPVAPAVNTAPSPGNYDWLELNREPARPLCLLGMSVPVLPPQRVMSTRVPSPQYEYDPRKFQVYLEQEDIERILEWLDSVRYSPPPTYNCPDLLSPPPGQEFRRSASHRGEQYREQRLPQHADDIHHSAVVITPPTSVETRMGMQRQQMQSYVPDNPAAYTRGDHHHDSFQRRAEYERQRVERERQLQHFEWLDRQARLRREFDERARIAEEARIRATQPEVQHLLSGDVENHIAEAINDAMSEGEAEDDGAVGVPGRPFVEQNEGLFRRFFRSL</sequence>
<feature type="compositionally biased region" description="Basic and acidic residues" evidence="1">
    <location>
        <begin position="273"/>
        <end position="283"/>
    </location>
</feature>
<dbReference type="AlphaFoldDB" id="U4KXM2"/>
<feature type="compositionally biased region" description="Pro residues" evidence="1">
    <location>
        <begin position="260"/>
        <end position="271"/>
    </location>
</feature>
<evidence type="ECO:0000313" key="3">
    <source>
        <dbReference type="Proteomes" id="UP000018144"/>
    </source>
</evidence>
<proteinExistence type="predicted"/>
<gene>
    <name evidence="2" type="ORF">PCON_05842</name>
</gene>
<evidence type="ECO:0000313" key="2">
    <source>
        <dbReference type="EMBL" id="CCX06255.1"/>
    </source>
</evidence>
<keyword evidence="3" id="KW-1185">Reference proteome</keyword>
<organism evidence="2 3">
    <name type="scientific">Pyronema omphalodes (strain CBS 100304)</name>
    <name type="common">Pyronema confluens</name>
    <dbReference type="NCBI Taxonomy" id="1076935"/>
    <lineage>
        <taxon>Eukaryota</taxon>
        <taxon>Fungi</taxon>
        <taxon>Dikarya</taxon>
        <taxon>Ascomycota</taxon>
        <taxon>Pezizomycotina</taxon>
        <taxon>Pezizomycetes</taxon>
        <taxon>Pezizales</taxon>
        <taxon>Pyronemataceae</taxon>
        <taxon>Pyronema</taxon>
    </lineage>
</organism>
<feature type="region of interest" description="Disordered" evidence="1">
    <location>
        <begin position="1"/>
        <end position="26"/>
    </location>
</feature>
<feature type="region of interest" description="Disordered" evidence="1">
    <location>
        <begin position="74"/>
        <end position="143"/>
    </location>
</feature>
<feature type="compositionally biased region" description="Basic and acidic residues" evidence="1">
    <location>
        <begin position="1"/>
        <end position="10"/>
    </location>
</feature>
<name>U4KXM2_PYROM</name>
<feature type="region of interest" description="Disordered" evidence="1">
    <location>
        <begin position="260"/>
        <end position="283"/>
    </location>
</feature>
<reference evidence="2 3" key="1">
    <citation type="journal article" date="2013" name="PLoS Genet.">
        <title>The genome and development-dependent transcriptomes of Pyronema confluens: a window into fungal evolution.</title>
        <authorList>
            <person name="Traeger S."/>
            <person name="Altegoer F."/>
            <person name="Freitag M."/>
            <person name="Gabaldon T."/>
            <person name="Kempken F."/>
            <person name="Kumar A."/>
            <person name="Marcet-Houben M."/>
            <person name="Poggeler S."/>
            <person name="Stajich J.E."/>
            <person name="Nowrousian M."/>
        </authorList>
    </citation>
    <scope>NUCLEOTIDE SEQUENCE [LARGE SCALE GENOMIC DNA]</scope>
    <source>
        <strain evidence="3">CBS 100304</strain>
        <tissue evidence="2">Vegetative mycelium</tissue>
    </source>
</reference>
<dbReference type="OrthoDB" id="10509792at2759"/>